<dbReference type="EMBL" id="CP011859">
    <property type="protein sequence ID" value="AQY20984.1"/>
    <property type="molecule type" value="Genomic_DNA"/>
</dbReference>
<gene>
    <name evidence="1" type="ORF">AB406_0018</name>
</gene>
<dbReference type="Proteomes" id="UP000189883">
    <property type="component" value="Chromosome"/>
</dbReference>
<sequence length="245" mass="28825">MEIRIKTKSLGNLVIKPISKAKAKELIIKNHYSHKWNNAVFGLYNFGIFQEGKELEIQCLGVAVYGYVKNQNAKMFTHPNPNALMLELNRMWIDDVLGKNAESLLIAHSLKAIRKLNKNVVAIQSFADGRLGCGTIYKASNFKYYGKHQTIFLRNKRTGYITHQQNLTDTTCRSIYVRENIAYLLNDFEHFKVDTYRYIYPFCKHFKFKKPQKEYPPYNKGEYPIEWIRDKEKIKKNLIKMIEEI</sequence>
<evidence type="ECO:0000313" key="1">
    <source>
        <dbReference type="EMBL" id="AQY20984.1"/>
    </source>
</evidence>
<dbReference type="Pfam" id="PF25680">
    <property type="entry name" value="Mom"/>
    <property type="match status" value="1"/>
</dbReference>
<protein>
    <submittedName>
        <fullName evidence="1">Uncharacterized protein</fullName>
    </submittedName>
</protein>
<dbReference type="AlphaFoldDB" id="A0A1S7DPG6"/>
<proteinExistence type="predicted"/>
<name>A0A1S7DPG6_RIEAN</name>
<accession>A0A1S7DPG6</accession>
<dbReference type="RefSeq" id="WP_079206206.1">
    <property type="nucleotide sequence ID" value="NZ_CP011859.1"/>
</dbReference>
<dbReference type="InterPro" id="IPR057895">
    <property type="entry name" value="Mom"/>
</dbReference>
<evidence type="ECO:0000313" key="2">
    <source>
        <dbReference type="Proteomes" id="UP000189883"/>
    </source>
</evidence>
<organism evidence="1 2">
    <name type="scientific">Riemerella anatipestifer</name>
    <name type="common">Moraxella anatipestifer</name>
    <dbReference type="NCBI Taxonomy" id="34085"/>
    <lineage>
        <taxon>Bacteria</taxon>
        <taxon>Pseudomonadati</taxon>
        <taxon>Bacteroidota</taxon>
        <taxon>Flavobacteriia</taxon>
        <taxon>Flavobacteriales</taxon>
        <taxon>Weeksellaceae</taxon>
        <taxon>Riemerella</taxon>
    </lineage>
</organism>
<reference evidence="1 2" key="1">
    <citation type="submission" date="2015-06" db="EMBL/GenBank/DDBJ databases">
        <title>R. anatipestifer strain HXb2 is the most virulent strain so far, and the genome sequence would help us uncover the pathogenesis.</title>
        <authorList>
            <person name="Hu Q."/>
            <person name="Qi J."/>
            <person name="Bo H."/>
            <person name="Liu G."/>
            <person name="Tao M."/>
            <person name="Ding Y."/>
            <person name="Xue Y."/>
        </authorList>
    </citation>
    <scope>NUCLEOTIDE SEQUENCE [LARGE SCALE GENOMIC DNA]</scope>
    <source>
        <strain evidence="1 2">HXb2</strain>
    </source>
</reference>